<name>A0ABN8J6N4_9NEOP</name>
<dbReference type="Proteomes" id="UP000837857">
    <property type="component" value="Chromosome 8"/>
</dbReference>
<evidence type="ECO:0000256" key="1">
    <source>
        <dbReference type="SAM" id="MobiDB-lite"/>
    </source>
</evidence>
<reference evidence="2" key="1">
    <citation type="submission" date="2022-03" db="EMBL/GenBank/DDBJ databases">
        <authorList>
            <person name="Martin H S."/>
        </authorList>
    </citation>
    <scope>NUCLEOTIDE SEQUENCE</scope>
</reference>
<accession>A0ABN8J6N4</accession>
<gene>
    <name evidence="2" type="ORF">IPOD504_LOCUS16938</name>
</gene>
<organism evidence="2 3">
    <name type="scientific">Iphiclides podalirius</name>
    <name type="common">scarce swallowtail</name>
    <dbReference type="NCBI Taxonomy" id="110791"/>
    <lineage>
        <taxon>Eukaryota</taxon>
        <taxon>Metazoa</taxon>
        <taxon>Ecdysozoa</taxon>
        <taxon>Arthropoda</taxon>
        <taxon>Hexapoda</taxon>
        <taxon>Insecta</taxon>
        <taxon>Pterygota</taxon>
        <taxon>Neoptera</taxon>
        <taxon>Endopterygota</taxon>
        <taxon>Lepidoptera</taxon>
        <taxon>Glossata</taxon>
        <taxon>Ditrysia</taxon>
        <taxon>Papilionoidea</taxon>
        <taxon>Papilionidae</taxon>
        <taxon>Papilioninae</taxon>
        <taxon>Iphiclides</taxon>
    </lineage>
</organism>
<evidence type="ECO:0000313" key="3">
    <source>
        <dbReference type="Proteomes" id="UP000837857"/>
    </source>
</evidence>
<feature type="region of interest" description="Disordered" evidence="1">
    <location>
        <begin position="70"/>
        <end position="120"/>
    </location>
</feature>
<dbReference type="EMBL" id="OW152820">
    <property type="protein sequence ID" value="CAH2075603.1"/>
    <property type="molecule type" value="Genomic_DNA"/>
</dbReference>
<sequence length="147" mass="16617">MQRKFKAERFEIGLTKPQRPVDSKQIVSSLRTVFTAEYLDRLADIISKKAAKTFVAEVLKNIPQAPVASFQSGQAKQREAGRIRKEMNTIDEREAMRLLETPSPDGDNLDENSAGLSDEQSYNTNRVPLIGLTKINGVYYRRFLGLI</sequence>
<keyword evidence="3" id="KW-1185">Reference proteome</keyword>
<feature type="non-terminal residue" evidence="2">
    <location>
        <position position="1"/>
    </location>
</feature>
<protein>
    <submittedName>
        <fullName evidence="2">Uncharacterized protein</fullName>
    </submittedName>
</protein>
<proteinExistence type="predicted"/>
<evidence type="ECO:0000313" key="2">
    <source>
        <dbReference type="EMBL" id="CAH2075603.1"/>
    </source>
</evidence>
<feature type="compositionally biased region" description="Basic and acidic residues" evidence="1">
    <location>
        <begin position="76"/>
        <end position="97"/>
    </location>
</feature>